<dbReference type="Proteomes" id="UP001218218">
    <property type="component" value="Unassembled WGS sequence"/>
</dbReference>
<feature type="transmembrane region" description="Helical" evidence="1">
    <location>
        <begin position="229"/>
        <end position="249"/>
    </location>
</feature>
<sequence>MTRLLKGLTTSELMVLDIPLVPVSLATVALESCFYGVFLVLAVTSIALILSRDARSKRIGTIYLSPIFIGAIALFVTITTHWVLTVDRSFLAFIYFADGTFPLGFYGDLSQITEVVKTGFLMATLSIGDALIIHRLWIVWGRNKYVIIFPLCTLTGLTVCGAGITYQFTQYKPGQNVFLSQAGRWITSDAVFTLCTNLYSTVFISWRIWNQSRAIQPYSGGQSLKSVLSIIIESAALYSSWSLFFFASYQSRSNLQFIAVDCWPAMSGISCMLIHVRVGLGWAHKEEKSFIGGSSTVTSGQRQPFAVNITRAVDTNRDEDYTLDELREGGGSKGFV</sequence>
<evidence type="ECO:0000313" key="3">
    <source>
        <dbReference type="Proteomes" id="UP001218218"/>
    </source>
</evidence>
<comment type="caution">
    <text evidence="2">The sequence shown here is derived from an EMBL/GenBank/DDBJ whole genome shotgun (WGS) entry which is preliminary data.</text>
</comment>
<keyword evidence="3" id="KW-1185">Reference proteome</keyword>
<keyword evidence="1" id="KW-1133">Transmembrane helix</keyword>
<proteinExistence type="predicted"/>
<feature type="transmembrane region" description="Helical" evidence="1">
    <location>
        <begin position="146"/>
        <end position="169"/>
    </location>
</feature>
<dbReference type="EMBL" id="JARIHO010000044">
    <property type="protein sequence ID" value="KAJ7325471.1"/>
    <property type="molecule type" value="Genomic_DNA"/>
</dbReference>
<reference evidence="2" key="1">
    <citation type="submission" date="2023-03" db="EMBL/GenBank/DDBJ databases">
        <title>Massive genome expansion in bonnet fungi (Mycena s.s.) driven by repeated elements and novel gene families across ecological guilds.</title>
        <authorList>
            <consortium name="Lawrence Berkeley National Laboratory"/>
            <person name="Harder C.B."/>
            <person name="Miyauchi S."/>
            <person name="Viragh M."/>
            <person name="Kuo A."/>
            <person name="Thoen E."/>
            <person name="Andreopoulos B."/>
            <person name="Lu D."/>
            <person name="Skrede I."/>
            <person name="Drula E."/>
            <person name="Henrissat B."/>
            <person name="Morin E."/>
            <person name="Kohler A."/>
            <person name="Barry K."/>
            <person name="LaButti K."/>
            <person name="Morin E."/>
            <person name="Salamov A."/>
            <person name="Lipzen A."/>
            <person name="Mereny Z."/>
            <person name="Hegedus B."/>
            <person name="Baldrian P."/>
            <person name="Stursova M."/>
            <person name="Weitz H."/>
            <person name="Taylor A."/>
            <person name="Grigoriev I.V."/>
            <person name="Nagy L.G."/>
            <person name="Martin F."/>
            <person name="Kauserud H."/>
        </authorList>
    </citation>
    <scope>NUCLEOTIDE SEQUENCE</scope>
    <source>
        <strain evidence="2">CBHHK002</strain>
    </source>
</reference>
<evidence type="ECO:0000256" key="1">
    <source>
        <dbReference type="SAM" id="Phobius"/>
    </source>
</evidence>
<feature type="transmembrane region" description="Helical" evidence="1">
    <location>
        <begin position="190"/>
        <end position="209"/>
    </location>
</feature>
<keyword evidence="1" id="KW-0812">Transmembrane</keyword>
<organism evidence="2 3">
    <name type="scientific">Mycena albidolilacea</name>
    <dbReference type="NCBI Taxonomy" id="1033008"/>
    <lineage>
        <taxon>Eukaryota</taxon>
        <taxon>Fungi</taxon>
        <taxon>Dikarya</taxon>
        <taxon>Basidiomycota</taxon>
        <taxon>Agaricomycotina</taxon>
        <taxon>Agaricomycetes</taxon>
        <taxon>Agaricomycetidae</taxon>
        <taxon>Agaricales</taxon>
        <taxon>Marasmiineae</taxon>
        <taxon>Mycenaceae</taxon>
        <taxon>Mycena</taxon>
    </lineage>
</organism>
<feature type="transmembrane region" description="Helical" evidence="1">
    <location>
        <begin position="20"/>
        <end position="50"/>
    </location>
</feature>
<keyword evidence="1" id="KW-0472">Membrane</keyword>
<accession>A0AAD6ZJ07</accession>
<gene>
    <name evidence="2" type="ORF">DFH08DRAFT_941244</name>
</gene>
<feature type="transmembrane region" description="Helical" evidence="1">
    <location>
        <begin position="119"/>
        <end position="140"/>
    </location>
</feature>
<feature type="transmembrane region" description="Helical" evidence="1">
    <location>
        <begin position="62"/>
        <end position="84"/>
    </location>
</feature>
<name>A0AAD6ZJ07_9AGAR</name>
<dbReference type="AlphaFoldDB" id="A0AAD6ZJ07"/>
<evidence type="ECO:0000313" key="2">
    <source>
        <dbReference type="EMBL" id="KAJ7325471.1"/>
    </source>
</evidence>
<protein>
    <submittedName>
        <fullName evidence="2">Uncharacterized protein</fullName>
    </submittedName>
</protein>